<gene>
    <name evidence="2" type="ORF">ALECFALPRED_004583</name>
</gene>
<dbReference type="Proteomes" id="UP000664203">
    <property type="component" value="Unassembled WGS sequence"/>
</dbReference>
<evidence type="ECO:0000256" key="1">
    <source>
        <dbReference type="SAM" id="MobiDB-lite"/>
    </source>
</evidence>
<feature type="region of interest" description="Disordered" evidence="1">
    <location>
        <begin position="14"/>
        <end position="46"/>
    </location>
</feature>
<evidence type="ECO:0000313" key="3">
    <source>
        <dbReference type="Proteomes" id="UP000664203"/>
    </source>
</evidence>
<dbReference type="EMBL" id="CAJPDR010000284">
    <property type="protein sequence ID" value="CAF9930341.1"/>
    <property type="molecule type" value="Genomic_DNA"/>
</dbReference>
<reference evidence="2" key="1">
    <citation type="submission" date="2021-03" db="EMBL/GenBank/DDBJ databases">
        <authorList>
            <person name="Tagirdzhanova G."/>
        </authorList>
    </citation>
    <scope>NUCLEOTIDE SEQUENCE</scope>
</reference>
<evidence type="ECO:0000313" key="2">
    <source>
        <dbReference type="EMBL" id="CAF9930341.1"/>
    </source>
</evidence>
<dbReference type="OrthoDB" id="3014581at2759"/>
<name>A0A8H3FQH3_9LECA</name>
<comment type="caution">
    <text evidence="2">The sequence shown here is derived from an EMBL/GenBank/DDBJ whole genome shotgun (WGS) entry which is preliminary data.</text>
</comment>
<feature type="compositionally biased region" description="Polar residues" evidence="1">
    <location>
        <begin position="29"/>
        <end position="43"/>
    </location>
</feature>
<accession>A0A8H3FQH3</accession>
<sequence>MECVKRNVGHLCTKDERQPRAKRAKTDHNNNNSIKTNASQNQETKAEDAAQVLEHFVDGTSCTNTYPSALLEPTSSLVTPDYPNMYWLINNDSQKQYEKFALIREIVDAMPELDMVRLLFEVFDTRCLGPLDNFVYTPTFMKQAEIFCGCLGIASPEVQVMTLSSTIPMDTLACHLLAVSMPLYRASGVCSRSRFLQLVLALAFHPTSSILGWSPTSLALRVEEL</sequence>
<dbReference type="AlphaFoldDB" id="A0A8H3FQH3"/>
<organism evidence="2 3">
    <name type="scientific">Alectoria fallacina</name>
    <dbReference type="NCBI Taxonomy" id="1903189"/>
    <lineage>
        <taxon>Eukaryota</taxon>
        <taxon>Fungi</taxon>
        <taxon>Dikarya</taxon>
        <taxon>Ascomycota</taxon>
        <taxon>Pezizomycotina</taxon>
        <taxon>Lecanoromycetes</taxon>
        <taxon>OSLEUM clade</taxon>
        <taxon>Lecanoromycetidae</taxon>
        <taxon>Lecanorales</taxon>
        <taxon>Lecanorineae</taxon>
        <taxon>Parmeliaceae</taxon>
        <taxon>Alectoria</taxon>
    </lineage>
</organism>
<keyword evidence="3" id="KW-1185">Reference proteome</keyword>
<proteinExistence type="predicted"/>
<protein>
    <submittedName>
        <fullName evidence="2">Uncharacterized protein</fullName>
    </submittedName>
</protein>
<feature type="compositionally biased region" description="Basic and acidic residues" evidence="1">
    <location>
        <begin position="14"/>
        <end position="28"/>
    </location>
</feature>